<name>A0ABV0T297_9TELE</name>
<proteinExistence type="predicted"/>
<reference evidence="1 2" key="1">
    <citation type="submission" date="2021-06" db="EMBL/GenBank/DDBJ databases">
        <authorList>
            <person name="Palmer J.M."/>
        </authorList>
    </citation>
    <scope>NUCLEOTIDE SEQUENCE [LARGE SCALE GENOMIC DNA]</scope>
    <source>
        <strain evidence="2">if_2019</strain>
        <tissue evidence="1">Muscle</tissue>
    </source>
</reference>
<protein>
    <submittedName>
        <fullName evidence="1">Uncharacterized protein</fullName>
    </submittedName>
</protein>
<dbReference type="EMBL" id="JAHRIQ010017204">
    <property type="protein sequence ID" value="MEQ2227010.1"/>
    <property type="molecule type" value="Genomic_DNA"/>
</dbReference>
<sequence length="142" mass="15436">MEPTLMSGIWGGPEQVCFLTPVLYQLSTAAYEELLTHVVNSTHHACMLVLCVLLTKVSLCVSLPVYSGSQVSRTSTAETSFLVSHPQLITCVLLDITCLPSDVYFVAALNITALCSPSQPLHVPLPPVSCSLSLVFIFYMHH</sequence>
<evidence type="ECO:0000313" key="2">
    <source>
        <dbReference type="Proteomes" id="UP001482620"/>
    </source>
</evidence>
<evidence type="ECO:0000313" key="1">
    <source>
        <dbReference type="EMBL" id="MEQ2227010.1"/>
    </source>
</evidence>
<accession>A0ABV0T297</accession>
<keyword evidence="2" id="KW-1185">Reference proteome</keyword>
<gene>
    <name evidence="1" type="ORF">ILYODFUR_033272</name>
</gene>
<organism evidence="1 2">
    <name type="scientific">Ilyodon furcidens</name>
    <name type="common">goldbreast splitfin</name>
    <dbReference type="NCBI Taxonomy" id="33524"/>
    <lineage>
        <taxon>Eukaryota</taxon>
        <taxon>Metazoa</taxon>
        <taxon>Chordata</taxon>
        <taxon>Craniata</taxon>
        <taxon>Vertebrata</taxon>
        <taxon>Euteleostomi</taxon>
        <taxon>Actinopterygii</taxon>
        <taxon>Neopterygii</taxon>
        <taxon>Teleostei</taxon>
        <taxon>Neoteleostei</taxon>
        <taxon>Acanthomorphata</taxon>
        <taxon>Ovalentaria</taxon>
        <taxon>Atherinomorphae</taxon>
        <taxon>Cyprinodontiformes</taxon>
        <taxon>Goodeidae</taxon>
        <taxon>Ilyodon</taxon>
    </lineage>
</organism>
<comment type="caution">
    <text evidence="1">The sequence shown here is derived from an EMBL/GenBank/DDBJ whole genome shotgun (WGS) entry which is preliminary data.</text>
</comment>
<dbReference type="Proteomes" id="UP001482620">
    <property type="component" value="Unassembled WGS sequence"/>
</dbReference>